<dbReference type="AlphaFoldDB" id="A0A060TD38"/>
<protein>
    <submittedName>
        <fullName evidence="1">ARAD1B21208p</fullName>
    </submittedName>
</protein>
<accession>A0A060TD38</accession>
<evidence type="ECO:0000313" key="1">
    <source>
        <dbReference type="EMBL" id="CDP36797.1"/>
    </source>
</evidence>
<proteinExistence type="predicted"/>
<dbReference type="Pfam" id="PF11326">
    <property type="entry name" value="PANTS-like"/>
    <property type="match status" value="1"/>
</dbReference>
<dbReference type="PANTHER" id="PTHR28052">
    <property type="entry name" value="UPF0545 PROTEIN C22ORF39"/>
    <property type="match status" value="1"/>
</dbReference>
<organism evidence="1">
    <name type="scientific">Blastobotrys adeninivorans</name>
    <name type="common">Yeast</name>
    <name type="synonym">Arxula adeninivorans</name>
    <dbReference type="NCBI Taxonomy" id="409370"/>
    <lineage>
        <taxon>Eukaryota</taxon>
        <taxon>Fungi</taxon>
        <taxon>Dikarya</taxon>
        <taxon>Ascomycota</taxon>
        <taxon>Saccharomycotina</taxon>
        <taxon>Dipodascomycetes</taxon>
        <taxon>Dipodascales</taxon>
        <taxon>Trichomonascaceae</taxon>
        <taxon>Blastobotrys</taxon>
    </lineage>
</organism>
<dbReference type="PhylomeDB" id="A0A060TD38"/>
<dbReference type="EMBL" id="HG937692">
    <property type="protein sequence ID" value="CDP36797.1"/>
    <property type="molecule type" value="Genomic_DNA"/>
</dbReference>
<reference evidence="1" key="1">
    <citation type="submission" date="2014-02" db="EMBL/GenBank/DDBJ databases">
        <authorList>
            <person name="Genoscope - CEA"/>
        </authorList>
    </citation>
    <scope>NUCLEOTIDE SEQUENCE</scope>
    <source>
        <strain evidence="1">LS3</strain>
    </source>
</reference>
<gene>
    <name evidence="1" type="ORF">GNLVRS02_ARAD1B21208g</name>
</gene>
<sequence length="136" mass="15915">MADGDKTCSNQDKTEPIVPKELSDAFKGLDDEHGPRLTSFPTSMSCSQAFDELYQCYSIGGQMRNMWRHGEMNACRQQREKFKFCWAVKLQSKPEQEKRIAQYYKRRLAERKAAKGSSENVWSRRKEPIIRPFLED</sequence>
<dbReference type="PANTHER" id="PTHR28052:SF1">
    <property type="entry name" value="UPF0545 PROTEIN C22ORF39"/>
    <property type="match status" value="1"/>
</dbReference>
<dbReference type="InterPro" id="IPR021475">
    <property type="entry name" value="Pants/Emi1-like"/>
</dbReference>
<reference evidence="1" key="2">
    <citation type="submission" date="2014-06" db="EMBL/GenBank/DDBJ databases">
        <title>The complete genome of Blastobotrys (Arxula) adeninivorans LS3 - a yeast of biotechnological interest.</title>
        <authorList>
            <person name="Kunze G."/>
            <person name="Gaillardin C."/>
            <person name="Czernicka M."/>
            <person name="Durrens P."/>
            <person name="Martin T."/>
            <person name="Boer E."/>
            <person name="Gabaldon T."/>
            <person name="Cruz J."/>
            <person name="Talla E."/>
            <person name="Marck C."/>
            <person name="Goffeau A."/>
            <person name="Barbe V."/>
            <person name="Baret P."/>
            <person name="Baronian K."/>
            <person name="Beier S."/>
            <person name="Bleykasten C."/>
            <person name="Bode R."/>
            <person name="Casaregola S."/>
            <person name="Despons L."/>
            <person name="Fairhead C."/>
            <person name="Giersberg M."/>
            <person name="Gierski P."/>
            <person name="Hahnel U."/>
            <person name="Hartmann A."/>
            <person name="Jankowska D."/>
            <person name="Jubin C."/>
            <person name="Jung P."/>
            <person name="Lafontaine I."/>
            <person name="Leh-Louis V."/>
            <person name="Lemaire M."/>
            <person name="Marcet-Houben M."/>
            <person name="Mascher M."/>
            <person name="Morel G."/>
            <person name="Richard G.-F."/>
            <person name="Riechen J."/>
            <person name="Sacerdot C."/>
            <person name="Sarkar A."/>
            <person name="Savel G."/>
            <person name="Schacherer J."/>
            <person name="Sherman D."/>
            <person name="Straub M.-L."/>
            <person name="Stein N."/>
            <person name="Thierry A."/>
            <person name="Trautwein-Schult A."/>
            <person name="Westhof E."/>
            <person name="Worch S."/>
            <person name="Dujon B."/>
            <person name="Souciet J.-L."/>
            <person name="Wincker P."/>
            <person name="Scholz U."/>
            <person name="Neuveglise N."/>
        </authorList>
    </citation>
    <scope>NUCLEOTIDE SEQUENCE</scope>
    <source>
        <strain evidence="1">LS3</strain>
    </source>
</reference>
<name>A0A060TD38_BLAAD</name>